<reference evidence="2" key="1">
    <citation type="submission" date="2020-05" db="EMBL/GenBank/DDBJ databases">
        <authorList>
            <person name="Chiriac C."/>
            <person name="Salcher M."/>
            <person name="Ghai R."/>
            <person name="Kavagutti S V."/>
        </authorList>
    </citation>
    <scope>NUCLEOTIDE SEQUENCE</scope>
</reference>
<keyword evidence="1" id="KW-1133">Transmembrane helix</keyword>
<proteinExistence type="predicted"/>
<sequence length="85" mass="8789">MVIAVICISLGTVYRRSIVAGFGLISFAIYAPWLIASEFGGRAVPIGLVVVGVAGIGVAVRMLSRTHTAASKSPEEAENSQISAN</sequence>
<dbReference type="AlphaFoldDB" id="A0A6J7LD83"/>
<accession>A0A6J7LD83</accession>
<dbReference type="EMBL" id="CAFBNL010000160">
    <property type="protein sequence ID" value="CAB4964029.1"/>
    <property type="molecule type" value="Genomic_DNA"/>
</dbReference>
<organism evidence="2">
    <name type="scientific">freshwater metagenome</name>
    <dbReference type="NCBI Taxonomy" id="449393"/>
    <lineage>
        <taxon>unclassified sequences</taxon>
        <taxon>metagenomes</taxon>
        <taxon>ecological metagenomes</taxon>
    </lineage>
</organism>
<name>A0A6J7LD83_9ZZZZ</name>
<feature type="transmembrane region" description="Helical" evidence="1">
    <location>
        <begin position="42"/>
        <end position="63"/>
    </location>
</feature>
<evidence type="ECO:0000313" key="2">
    <source>
        <dbReference type="EMBL" id="CAB4964029.1"/>
    </source>
</evidence>
<feature type="transmembrane region" description="Helical" evidence="1">
    <location>
        <begin position="18"/>
        <end position="36"/>
    </location>
</feature>
<evidence type="ECO:0000256" key="1">
    <source>
        <dbReference type="SAM" id="Phobius"/>
    </source>
</evidence>
<keyword evidence="1" id="KW-0472">Membrane</keyword>
<protein>
    <submittedName>
        <fullName evidence="2">Unannotated protein</fullName>
    </submittedName>
</protein>
<keyword evidence="1" id="KW-0812">Transmembrane</keyword>
<gene>
    <name evidence="2" type="ORF">UFOPK3789_01489</name>
</gene>